<organism evidence="1 2">
    <name type="scientific">Kipferlia bialata</name>
    <dbReference type="NCBI Taxonomy" id="797122"/>
    <lineage>
        <taxon>Eukaryota</taxon>
        <taxon>Metamonada</taxon>
        <taxon>Carpediemonas-like organisms</taxon>
        <taxon>Kipferlia</taxon>
    </lineage>
</organism>
<proteinExistence type="predicted"/>
<feature type="non-terminal residue" evidence="1">
    <location>
        <position position="1"/>
    </location>
</feature>
<dbReference type="AlphaFoldDB" id="A0A9K3GJT0"/>
<accession>A0A9K3GJT0</accession>
<dbReference type="Proteomes" id="UP000265618">
    <property type="component" value="Unassembled WGS sequence"/>
</dbReference>
<dbReference type="EMBL" id="BDIP01002566">
    <property type="protein sequence ID" value="GIQ86489.1"/>
    <property type="molecule type" value="Genomic_DNA"/>
</dbReference>
<gene>
    <name evidence="1" type="ORF">KIPB_008354</name>
</gene>
<keyword evidence="2" id="KW-1185">Reference proteome</keyword>
<reference evidence="1 2" key="1">
    <citation type="journal article" date="2018" name="PLoS ONE">
        <title>The draft genome of Kipferlia bialata reveals reductive genome evolution in fornicate parasites.</title>
        <authorList>
            <person name="Tanifuji G."/>
            <person name="Takabayashi S."/>
            <person name="Kume K."/>
            <person name="Takagi M."/>
            <person name="Nakayama T."/>
            <person name="Kamikawa R."/>
            <person name="Inagaki Y."/>
            <person name="Hashimoto T."/>
        </authorList>
    </citation>
    <scope>NUCLEOTIDE SEQUENCE [LARGE SCALE GENOMIC DNA]</scope>
    <source>
        <strain evidence="1">NY0173</strain>
    </source>
</reference>
<evidence type="ECO:0000313" key="1">
    <source>
        <dbReference type="EMBL" id="GIQ86489.1"/>
    </source>
</evidence>
<comment type="caution">
    <text evidence="1">The sequence shown here is derived from an EMBL/GenBank/DDBJ whole genome shotgun (WGS) entry which is preliminary data.</text>
</comment>
<protein>
    <submittedName>
        <fullName evidence="1">Uncharacterized protein</fullName>
    </submittedName>
</protein>
<evidence type="ECO:0000313" key="2">
    <source>
        <dbReference type="Proteomes" id="UP000265618"/>
    </source>
</evidence>
<name>A0A9K3GJT0_9EUKA</name>
<sequence>MAIPTGQVDNEEFKEKYLGHLYRVELLPHPREAKETK</sequence>